<dbReference type="Proteomes" id="UP001348817">
    <property type="component" value="Plasmid pFA2"/>
</dbReference>
<evidence type="ECO:0000313" key="11">
    <source>
        <dbReference type="Proteomes" id="UP001348817"/>
    </source>
</evidence>
<dbReference type="Gene3D" id="3.30.2090.10">
    <property type="entry name" value="Multidrug efflux transporter AcrB TolC docking domain, DN and DC subdomains"/>
    <property type="match status" value="2"/>
</dbReference>
<geneLocation type="plasmid" evidence="10 11">
    <name>pFA2</name>
</geneLocation>
<keyword evidence="5" id="KW-0997">Cell inner membrane</keyword>
<dbReference type="SUPFAM" id="SSF82714">
    <property type="entry name" value="Multidrug efflux transporter AcrB TolC docking domain, DN and DC subdomains"/>
    <property type="match status" value="2"/>
</dbReference>
<evidence type="ECO:0000256" key="4">
    <source>
        <dbReference type="ARBA" id="ARBA00022475"/>
    </source>
</evidence>
<dbReference type="InterPro" id="IPR004764">
    <property type="entry name" value="MdtF-like"/>
</dbReference>
<feature type="transmembrane region" description="Helical" evidence="9">
    <location>
        <begin position="920"/>
        <end position="944"/>
    </location>
</feature>
<dbReference type="Gene3D" id="3.30.70.1320">
    <property type="entry name" value="Multidrug efflux transporter AcrB pore domain like"/>
    <property type="match status" value="1"/>
</dbReference>
<accession>A0AAU9CNH9</accession>
<dbReference type="Gene3D" id="1.20.1640.10">
    <property type="entry name" value="Multidrug efflux transporter AcrB transmembrane domain"/>
    <property type="match status" value="2"/>
</dbReference>
<evidence type="ECO:0000256" key="1">
    <source>
        <dbReference type="ARBA" id="ARBA00004429"/>
    </source>
</evidence>
<feature type="transmembrane region" description="Helical" evidence="9">
    <location>
        <begin position="364"/>
        <end position="384"/>
    </location>
</feature>
<dbReference type="GO" id="GO:0009636">
    <property type="term" value="P:response to toxic substance"/>
    <property type="evidence" value="ECO:0007669"/>
    <property type="project" value="UniProtKB-ARBA"/>
</dbReference>
<feature type="transmembrane region" description="Helical" evidence="9">
    <location>
        <begin position="965"/>
        <end position="985"/>
    </location>
</feature>
<dbReference type="AlphaFoldDB" id="A0AAU9CNH9"/>
<keyword evidence="4" id="KW-1003">Cell membrane</keyword>
<gene>
    <name evidence="10" type="ORF">FUAX_42800</name>
</gene>
<dbReference type="InterPro" id="IPR027463">
    <property type="entry name" value="AcrB_DN_DC_subdom"/>
</dbReference>
<feature type="transmembrane region" description="Helical" evidence="9">
    <location>
        <begin position="12"/>
        <end position="30"/>
    </location>
</feature>
<dbReference type="PANTHER" id="PTHR32063:SF9">
    <property type="entry name" value="SIMILAR TO MULTIDRUG RESISTANCE PROTEIN MEXB"/>
    <property type="match status" value="1"/>
</dbReference>
<comment type="similarity">
    <text evidence="2">Belongs to the resistance-nodulation-cell division (RND) (TC 2.A.6) family.</text>
</comment>
<evidence type="ECO:0000313" key="10">
    <source>
        <dbReference type="EMBL" id="BDD11848.1"/>
    </source>
</evidence>
<dbReference type="KEGG" id="fax:FUAX_42800"/>
<dbReference type="Gene3D" id="3.30.70.1440">
    <property type="entry name" value="Multidrug efflux transporter AcrB pore domain"/>
    <property type="match status" value="1"/>
</dbReference>
<keyword evidence="11" id="KW-1185">Reference proteome</keyword>
<dbReference type="GO" id="GO:0005886">
    <property type="term" value="C:plasma membrane"/>
    <property type="evidence" value="ECO:0007669"/>
    <property type="project" value="UniProtKB-SubCell"/>
</dbReference>
<dbReference type="Pfam" id="PF00873">
    <property type="entry name" value="ACR_tran"/>
    <property type="match status" value="1"/>
</dbReference>
<comment type="subcellular location">
    <subcellularLocation>
        <location evidence="1">Cell inner membrane</location>
        <topology evidence="1">Multi-pass membrane protein</topology>
    </subcellularLocation>
</comment>
<proteinExistence type="inferred from homology"/>
<feature type="transmembrane region" description="Helical" evidence="9">
    <location>
        <begin position="997"/>
        <end position="1023"/>
    </location>
</feature>
<keyword evidence="6 9" id="KW-0812">Transmembrane</keyword>
<dbReference type="SUPFAM" id="SSF82693">
    <property type="entry name" value="Multidrug efflux transporter AcrB pore domain, PN1, PN2, PC1 and PC2 subdomains"/>
    <property type="match status" value="4"/>
</dbReference>
<evidence type="ECO:0000256" key="8">
    <source>
        <dbReference type="ARBA" id="ARBA00023136"/>
    </source>
</evidence>
<protein>
    <submittedName>
        <fullName evidence="10">Multidrug transporter AcrB</fullName>
    </submittedName>
</protein>
<feature type="transmembrane region" description="Helical" evidence="9">
    <location>
        <begin position="338"/>
        <end position="357"/>
    </location>
</feature>
<dbReference type="NCBIfam" id="TIGR00915">
    <property type="entry name" value="2A0602"/>
    <property type="match status" value="1"/>
</dbReference>
<reference evidence="10 11" key="1">
    <citation type="submission" date="2021-12" db="EMBL/GenBank/DDBJ databases">
        <title>Genome sequencing of bacteria with rrn-lacking chromosome and rrn-plasmid.</title>
        <authorList>
            <person name="Anda M."/>
            <person name="Iwasaki W."/>
        </authorList>
    </citation>
    <scope>NUCLEOTIDE SEQUENCE [LARGE SCALE GENOMIC DNA]</scope>
    <source>
        <strain evidence="10 11">DSM 100852</strain>
        <plasmid evidence="10 11">pFA2</plasmid>
    </source>
</reference>
<evidence type="ECO:0000256" key="6">
    <source>
        <dbReference type="ARBA" id="ARBA00022692"/>
    </source>
</evidence>
<name>A0AAU9CNH9_9BACT</name>
<keyword evidence="7 9" id="KW-1133">Transmembrane helix</keyword>
<dbReference type="PANTHER" id="PTHR32063">
    <property type="match status" value="1"/>
</dbReference>
<dbReference type="PRINTS" id="PR00702">
    <property type="entry name" value="ACRIFLAVINRP"/>
</dbReference>
<evidence type="ECO:0000256" key="9">
    <source>
        <dbReference type="SAM" id="Phobius"/>
    </source>
</evidence>
<evidence type="ECO:0000256" key="3">
    <source>
        <dbReference type="ARBA" id="ARBA00022448"/>
    </source>
</evidence>
<keyword evidence="10" id="KW-0614">Plasmid</keyword>
<feature type="transmembrane region" description="Helical" evidence="9">
    <location>
        <begin position="436"/>
        <end position="456"/>
    </location>
</feature>
<dbReference type="FunFam" id="3.30.70.1430:FF:000001">
    <property type="entry name" value="Efflux pump membrane transporter"/>
    <property type="match status" value="1"/>
</dbReference>
<keyword evidence="8 9" id="KW-0472">Membrane</keyword>
<dbReference type="RefSeq" id="WP_338395250.1">
    <property type="nucleotide sequence ID" value="NZ_AP025316.1"/>
</dbReference>
<feature type="transmembrane region" description="Helical" evidence="9">
    <location>
        <begin position="890"/>
        <end position="914"/>
    </location>
</feature>
<feature type="transmembrane region" description="Helical" evidence="9">
    <location>
        <begin position="468"/>
        <end position="495"/>
    </location>
</feature>
<dbReference type="Gene3D" id="3.30.70.1430">
    <property type="entry name" value="Multidrug efflux transporter AcrB pore domain"/>
    <property type="match status" value="2"/>
</dbReference>
<evidence type="ECO:0000256" key="5">
    <source>
        <dbReference type="ARBA" id="ARBA00022519"/>
    </source>
</evidence>
<feature type="transmembrane region" description="Helical" evidence="9">
    <location>
        <begin position="390"/>
        <end position="415"/>
    </location>
</feature>
<keyword evidence="3" id="KW-0813">Transport</keyword>
<dbReference type="SUPFAM" id="SSF82866">
    <property type="entry name" value="Multidrug efflux transporter AcrB transmembrane domain"/>
    <property type="match status" value="2"/>
</dbReference>
<organism evidence="10 11">
    <name type="scientific">Fulvitalea axinellae</name>
    <dbReference type="NCBI Taxonomy" id="1182444"/>
    <lineage>
        <taxon>Bacteria</taxon>
        <taxon>Pseudomonadati</taxon>
        <taxon>Bacteroidota</taxon>
        <taxon>Cytophagia</taxon>
        <taxon>Cytophagales</taxon>
        <taxon>Persicobacteraceae</taxon>
        <taxon>Fulvitalea</taxon>
    </lineage>
</organism>
<sequence length="1036" mass="112790">MFNRFIDRPVLSSVIAIITVVLGLIGIYTIPAAQYPDIAPPTVQVSTSYPGANAETMLKSVVSPIEEQVNGVEGMTYITSTASNTGSASIMVFFKQGTDPDIAAVNVQNRVARANSVLPTEVIRQGIITEKQENSALMYASVFTTNKEYDAVYLDNYINQNVLPELKRIEGVSNVSLFGRKEYSIRVWLDPAKLAVYEIEPSEIAQAIQEQSQEASPGAFGQNSGQAFEYVLKYKGRYNQVSEYENVVLRASEDGSFLYLKDVAEVKVGALSYSSVSRSDGNPAIIFGMFQTPGSNAQDINNAIVAKLEELKKDFPKGIDYVINYNTNTFLNASIHKVVKTLTEAFVLVFIVVFIFLQDFRSTLIPAISVPVSIIGTFFFLELLGFSMNLLTLFAMILAIGIVVDDAIVVVEAVHAKLEKGAKDANKASKEAMSEISGAIISITLVMGAVFVPVTFIKGPAGVFYKQFGMTLIVAIFISAVNALTLSPALCAIFLRSAAKEGISKKNRFFTAFNVAFEKVKSRYTGAVNKIIKLKWVTAVILVFCIAMLVWVNGRTPTGFVPSEDRGVIFINMELPLAASLDRTFAATEELREIIKGAYGVKNITFSSGVNFFSGAGSSYALGFITLTDWKSRLSKKGDINNIIKDLYIRASQVSDANIIFFTPPSVPGYGSADGFEMQLLDKTAGDLNAFDLVAKDFVGKLSSSPAISFASNSFNTGFPQYEVEIDVVGAKRAGISVNSIFGALQGFYGGFYVSDFNKFGKPYKVFMQSDPRYRKNEASLDQVFLTNAQGDMAPIDAFVSLKRVYGPQTLNRFNLFNSVTINGSSSPGYSSGDAIKVIRELAQGLPDNYDIAFSGITREEVANAGQAPIILALSVLFVFFFLSAQYESYFLPFAVLLSLPIGVSGAFLFTYLTGLENNIYFQIALVMLIGLLAKNAILIVEFARQRREEGLPIIEAAVEGAQERLRPILMTAFAFILGLLPLVFADGVGAHGNRSIGTGAAGGLFVGTVVGVFFIPALYVLCQWTQERLLKKKPQ</sequence>
<feature type="transmembrane region" description="Helical" evidence="9">
    <location>
        <begin position="865"/>
        <end position="883"/>
    </location>
</feature>
<evidence type="ECO:0000256" key="2">
    <source>
        <dbReference type="ARBA" id="ARBA00010942"/>
    </source>
</evidence>
<evidence type="ECO:0000256" key="7">
    <source>
        <dbReference type="ARBA" id="ARBA00022989"/>
    </source>
</evidence>
<feature type="transmembrane region" description="Helical" evidence="9">
    <location>
        <begin position="531"/>
        <end position="552"/>
    </location>
</feature>
<dbReference type="GO" id="GO:0042910">
    <property type="term" value="F:xenobiotic transmembrane transporter activity"/>
    <property type="evidence" value="ECO:0007669"/>
    <property type="project" value="TreeGrafter"/>
</dbReference>
<dbReference type="EMBL" id="AP025316">
    <property type="protein sequence ID" value="BDD11848.1"/>
    <property type="molecule type" value="Genomic_DNA"/>
</dbReference>
<dbReference type="InterPro" id="IPR001036">
    <property type="entry name" value="Acrflvin-R"/>
</dbReference>
<dbReference type="FunFam" id="1.20.1640.10:FF:000001">
    <property type="entry name" value="Efflux pump membrane transporter"/>
    <property type="match status" value="1"/>
</dbReference>
<dbReference type="GO" id="GO:0015562">
    <property type="term" value="F:efflux transmembrane transporter activity"/>
    <property type="evidence" value="ECO:0007669"/>
    <property type="project" value="InterPro"/>
</dbReference>